<accession>A0ABD2PWB7</accession>
<comment type="similarity">
    <text evidence="2">Belongs to the DEAD box helicase family. DEAH subfamily. FANCM sub-subfamily.</text>
</comment>
<keyword evidence="3" id="KW-0547">Nucleotide-binding</keyword>
<dbReference type="SMART" id="SM00490">
    <property type="entry name" value="HELICc"/>
    <property type="match status" value="1"/>
</dbReference>
<dbReference type="PANTHER" id="PTHR14025">
    <property type="entry name" value="FANCONI ANEMIA GROUP M FANCM FAMILY MEMBER"/>
    <property type="match status" value="1"/>
</dbReference>
<feature type="region of interest" description="Disordered" evidence="8">
    <location>
        <begin position="883"/>
        <end position="923"/>
    </location>
</feature>
<comment type="subcellular location">
    <subcellularLocation>
        <location evidence="1">Nucleus</location>
    </subcellularLocation>
</comment>
<evidence type="ECO:0000256" key="7">
    <source>
        <dbReference type="ARBA" id="ARBA00023242"/>
    </source>
</evidence>
<dbReference type="Gene3D" id="1.20.1320.20">
    <property type="entry name" value="hef helicase domain"/>
    <property type="match status" value="1"/>
</dbReference>
<feature type="region of interest" description="Disordered" evidence="8">
    <location>
        <begin position="994"/>
        <end position="1018"/>
    </location>
</feature>
<dbReference type="FunFam" id="3.40.50.300:FF:000861">
    <property type="entry name" value="Fanconi anemia, complementation group M"/>
    <property type="match status" value="1"/>
</dbReference>
<evidence type="ECO:0000313" key="12">
    <source>
        <dbReference type="Proteomes" id="UP001626550"/>
    </source>
</evidence>
<organism evidence="11 12">
    <name type="scientific">Cichlidogyrus casuarinus</name>
    <dbReference type="NCBI Taxonomy" id="1844966"/>
    <lineage>
        <taxon>Eukaryota</taxon>
        <taxon>Metazoa</taxon>
        <taxon>Spiralia</taxon>
        <taxon>Lophotrochozoa</taxon>
        <taxon>Platyhelminthes</taxon>
        <taxon>Monogenea</taxon>
        <taxon>Monopisthocotylea</taxon>
        <taxon>Dactylogyridea</taxon>
        <taxon>Ancyrocephalidae</taxon>
        <taxon>Cichlidogyrus</taxon>
    </lineage>
</organism>
<feature type="compositionally biased region" description="Basic residues" evidence="8">
    <location>
        <begin position="1005"/>
        <end position="1018"/>
    </location>
</feature>
<proteinExistence type="inferred from homology"/>
<dbReference type="CDD" id="cd18801">
    <property type="entry name" value="SF2_C_FANCM_Hef"/>
    <property type="match status" value="1"/>
</dbReference>
<feature type="compositionally biased region" description="Polar residues" evidence="8">
    <location>
        <begin position="909"/>
        <end position="923"/>
    </location>
</feature>
<dbReference type="EMBL" id="JBJKFK010002468">
    <property type="protein sequence ID" value="KAL3311067.1"/>
    <property type="molecule type" value="Genomic_DNA"/>
</dbReference>
<evidence type="ECO:0000256" key="2">
    <source>
        <dbReference type="ARBA" id="ARBA00009889"/>
    </source>
</evidence>
<comment type="caution">
    <text evidence="11">The sequence shown here is derived from an EMBL/GenBank/DDBJ whole genome shotgun (WGS) entry which is preliminary data.</text>
</comment>
<dbReference type="InterPro" id="IPR011545">
    <property type="entry name" value="DEAD/DEAH_box_helicase_dom"/>
</dbReference>
<evidence type="ECO:0000256" key="3">
    <source>
        <dbReference type="ARBA" id="ARBA00022741"/>
    </source>
</evidence>
<sequence length="1124" mass="126467">MRQARLSELINLQKPANFPSDANSSSALQSKHKRSHYNVTANDNYDSLPGFDSDRGRFWIYPNNLAIRDYQLAIVEESLFKNTLVCLPTGLGKTFIATVVLYNFLHWYPQDIVIFIAPTRPLVAQQMLACKRMTAMNPDEIVELTGHTPPNQRSSLWKSKRAFFLTPQVLVNDLNSSLCPGNKIRCLIFDEAHKATGNHAYVQVVNSLTNAPLNHRQFRILALTATPASNMEGLQSIIQNLLISHLELRSEESKDVTSYMHSRELEICIVPLSEELLSIKNQLQDCLQRSLDSLRETGAIWPNQAIASKASRFTILQSKQQFLAERNHANPAAVLRQFEMANFLLYSLELLEQHGLKSLFQYFASVFAGHKGSDHLRSAVSALQGIDSIWHNLNSKFNVQSQHDFTCGHPKLVKLEQLLLQHFEQRPDTRVMVFTQFRDSVNEIISMLGQHKPFIRAASFVGQSSKCSIQTGSNELENEDSPLHVQALGPNVKTAARGITQKDQLRIMNAFRQGTFNTLVATCIGEEGLDVGEVDLIVCFDATKSPIRLIQRLGRTGRARDGKICILLTEGREERNYKSSVSKSKMINNAMSEKKVIKNLAFYPYNPRMIPLKIDPELKFEALIHEQPTCALQTNQRQLQDALKTHVEVYDGQIKKLDFEADVLVRRPWVASGRVCIGYNREVPRAMASEHGVGSSVTSEHLVSTLQLSYLLRHQLTKAHMHACGIRSVNCSISLSSYLEDKMGIDVPAPTQVEPVAKRKEIETKPECTVSVKGVQMPLLSRGAVGDTLFFKARQDPDLVERAAAYLEQLLADPARISEAEQFVQEYISHFESSFSSSTPVKSNSLAKQRLMSFFKFGDELEHQDSVDLFADSSLFQGVFDSKSKTQEDKEESFFEWPTDEEPSWSPILDTQGQKGSSQNESDSVFPIRGAVMSQRERSPNFNFTRESNQTKKNDGLNESDSMFRTQCSIISQRQCSPNLNFTKESNQTIKNEEALVSPGDQRHSLNKKSNQSKKKKRPICARDYLLTQADCSTDDTSAEFLEGSDNACSFLTDATEHSGILDQSSMHAVYLRSLQSQRPPIQPRKPKKPRLHDPQVGGIFRRVWSRESGEKDKSSGVFLAAPG</sequence>
<feature type="domain" description="Helicase C-terminal" evidence="10">
    <location>
        <begin position="414"/>
        <end position="603"/>
    </location>
</feature>
<keyword evidence="12" id="KW-1185">Reference proteome</keyword>
<dbReference type="PANTHER" id="PTHR14025:SF20">
    <property type="entry name" value="FANCONI ANEMIA GROUP M PROTEIN"/>
    <property type="match status" value="1"/>
</dbReference>
<dbReference type="GO" id="GO:0006310">
    <property type="term" value="P:DNA recombination"/>
    <property type="evidence" value="ECO:0007669"/>
    <property type="project" value="UniProtKB-ARBA"/>
</dbReference>
<evidence type="ECO:0000313" key="11">
    <source>
        <dbReference type="EMBL" id="KAL3311067.1"/>
    </source>
</evidence>
<evidence type="ECO:0000256" key="4">
    <source>
        <dbReference type="ARBA" id="ARBA00022801"/>
    </source>
</evidence>
<dbReference type="GO" id="GO:0006281">
    <property type="term" value="P:DNA repair"/>
    <property type="evidence" value="ECO:0007669"/>
    <property type="project" value="UniProtKB-ARBA"/>
</dbReference>
<keyword evidence="5" id="KW-0347">Helicase</keyword>
<keyword evidence="4" id="KW-0378">Hydrolase</keyword>
<dbReference type="PROSITE" id="PS51192">
    <property type="entry name" value="HELICASE_ATP_BIND_1"/>
    <property type="match status" value="1"/>
</dbReference>
<dbReference type="Pfam" id="PF00271">
    <property type="entry name" value="Helicase_C"/>
    <property type="match status" value="1"/>
</dbReference>
<keyword evidence="6" id="KW-0067">ATP-binding</keyword>
<dbReference type="Pfam" id="PF00270">
    <property type="entry name" value="DEAD"/>
    <property type="match status" value="1"/>
</dbReference>
<keyword evidence="7" id="KW-0539">Nucleus</keyword>
<feature type="compositionally biased region" description="Basic and acidic residues" evidence="8">
    <location>
        <begin position="1105"/>
        <end position="1115"/>
    </location>
</feature>
<evidence type="ECO:0000259" key="10">
    <source>
        <dbReference type="PROSITE" id="PS51194"/>
    </source>
</evidence>
<evidence type="ECO:0000256" key="6">
    <source>
        <dbReference type="ARBA" id="ARBA00022840"/>
    </source>
</evidence>
<dbReference type="SMART" id="SM00487">
    <property type="entry name" value="DEXDc"/>
    <property type="match status" value="1"/>
</dbReference>
<gene>
    <name evidence="11" type="ORF">Ciccas_010357</name>
</gene>
<dbReference type="GO" id="GO:0005634">
    <property type="term" value="C:nucleus"/>
    <property type="evidence" value="ECO:0007669"/>
    <property type="project" value="UniProtKB-SubCell"/>
</dbReference>
<dbReference type="CDD" id="cd18033">
    <property type="entry name" value="DEXDc_FANCM"/>
    <property type="match status" value="1"/>
</dbReference>
<dbReference type="GO" id="GO:0016787">
    <property type="term" value="F:hydrolase activity"/>
    <property type="evidence" value="ECO:0007669"/>
    <property type="project" value="UniProtKB-KW"/>
</dbReference>
<feature type="domain" description="Helicase ATP-binding" evidence="9">
    <location>
        <begin position="74"/>
        <end position="245"/>
    </location>
</feature>
<dbReference type="Gene3D" id="3.40.50.300">
    <property type="entry name" value="P-loop containing nucleotide triphosphate hydrolases"/>
    <property type="match status" value="2"/>
</dbReference>
<name>A0ABD2PWB7_9PLAT</name>
<dbReference type="PROSITE" id="PS51194">
    <property type="entry name" value="HELICASE_CTER"/>
    <property type="match status" value="1"/>
</dbReference>
<dbReference type="Proteomes" id="UP001626550">
    <property type="component" value="Unassembled WGS sequence"/>
</dbReference>
<evidence type="ECO:0000256" key="8">
    <source>
        <dbReference type="SAM" id="MobiDB-lite"/>
    </source>
</evidence>
<dbReference type="InterPro" id="IPR027417">
    <property type="entry name" value="P-loop_NTPase"/>
</dbReference>
<dbReference type="GO" id="GO:0004386">
    <property type="term" value="F:helicase activity"/>
    <property type="evidence" value="ECO:0007669"/>
    <property type="project" value="UniProtKB-KW"/>
</dbReference>
<dbReference type="InterPro" id="IPR001650">
    <property type="entry name" value="Helicase_C-like"/>
</dbReference>
<feature type="region of interest" description="Disordered" evidence="8">
    <location>
        <begin position="1077"/>
        <end position="1124"/>
    </location>
</feature>
<feature type="region of interest" description="Disordered" evidence="8">
    <location>
        <begin position="936"/>
        <end position="960"/>
    </location>
</feature>
<evidence type="ECO:0008006" key="13">
    <source>
        <dbReference type="Google" id="ProtNLM"/>
    </source>
</evidence>
<evidence type="ECO:0000256" key="5">
    <source>
        <dbReference type="ARBA" id="ARBA00022806"/>
    </source>
</evidence>
<dbReference type="GO" id="GO:0005524">
    <property type="term" value="F:ATP binding"/>
    <property type="evidence" value="ECO:0007669"/>
    <property type="project" value="UniProtKB-KW"/>
</dbReference>
<protein>
    <recommendedName>
        <fullName evidence="13">Fanconi anemia group M protein</fullName>
    </recommendedName>
</protein>
<evidence type="ECO:0000259" key="9">
    <source>
        <dbReference type="PROSITE" id="PS51192"/>
    </source>
</evidence>
<reference evidence="11 12" key="1">
    <citation type="submission" date="2024-11" db="EMBL/GenBank/DDBJ databases">
        <title>Adaptive evolution of stress response genes in parasites aligns with host niche diversity.</title>
        <authorList>
            <person name="Hahn C."/>
            <person name="Resl P."/>
        </authorList>
    </citation>
    <scope>NUCLEOTIDE SEQUENCE [LARGE SCALE GENOMIC DNA]</scope>
    <source>
        <strain evidence="11">EGGRZ-B1_66</strain>
        <tissue evidence="11">Body</tissue>
    </source>
</reference>
<dbReference type="InterPro" id="IPR044749">
    <property type="entry name" value="FANCM_DEXDc"/>
</dbReference>
<dbReference type="InterPro" id="IPR014001">
    <property type="entry name" value="Helicase_ATP-bd"/>
</dbReference>
<dbReference type="SUPFAM" id="SSF52540">
    <property type="entry name" value="P-loop containing nucleoside triphosphate hydrolases"/>
    <property type="match status" value="1"/>
</dbReference>
<evidence type="ECO:0000256" key="1">
    <source>
        <dbReference type="ARBA" id="ARBA00004123"/>
    </source>
</evidence>
<dbReference type="AlphaFoldDB" id="A0ABD2PWB7"/>